<keyword evidence="1" id="KW-1133">Transmembrane helix</keyword>
<feature type="transmembrane region" description="Helical" evidence="1">
    <location>
        <begin position="214"/>
        <end position="236"/>
    </location>
</feature>
<keyword evidence="1" id="KW-0812">Transmembrane</keyword>
<keyword evidence="2" id="KW-0645">Protease</keyword>
<dbReference type="AlphaFoldDB" id="A0A5C6E4F4"/>
<sequence>MKYHRLRPDEYFVLEQLDGERTLEEIRLAYEDAYRPQKVTTAELNQLVFRFHQISLTISDVALQGDRLRERAQKEIRQKWIGHLSGLLFIRFPGVDPEPLLKRLYPLVRPFLGRFGTAAFLLTLALAAAVFVIHFDTFAAQFPAMGSWIRLEAMLVLACVIGVTKVLHELGHAIMCKHFGGECHQIGPMLLVFTPALYCDTSDSWMLPSRFQRAAVGLAGIATEVFLASIATLVWASTAPGMVHYVAMNVMLVCSVSTVLFNANPLLRYDGYFVLSDLVDVPNLGEKSRRLLSGHANRALFGVDELTDEPMSGFERVSLLVYAVAAFVYRWSLTLAILWLVATLLRPYGLESVGRVLCAFAAGGMLFATLRGPFKFFRNPARRKNIRMNRLMITTALTAALVAFSFVPLPSGVSSTAKIVPRNETPIYVATAGTLSVLEKRPGDAVQQGEVIARLENSDIEMQFQRIQGRHKSQTLMVESMKRAAFDVPEIANELPMQESLLQDLTAQLATHSQRRSGLAIKATSSGRLIAAPHRAFDSQSAVENRLISWSGFPTDAKNDRCYLESGHELMTILGDDAWDAEIVLQQSQVERIAVGAKVKMVLETMPSEKFSGTVVEIAHSEWDEIQNADRRDDVRAARSQNPLETSYVVRVELGKADNAPLITGAMATTRIDAAPVSIVGRASRWLSGLLRFR</sequence>
<feature type="transmembrane region" description="Helical" evidence="1">
    <location>
        <begin position="391"/>
        <end position="409"/>
    </location>
</feature>
<feature type="transmembrane region" description="Helical" evidence="1">
    <location>
        <begin position="242"/>
        <end position="263"/>
    </location>
</feature>
<comment type="caution">
    <text evidence="2">The sequence shown here is derived from an EMBL/GenBank/DDBJ whole genome shotgun (WGS) entry which is preliminary data.</text>
</comment>
<reference evidence="2 3" key="1">
    <citation type="submission" date="2019-02" db="EMBL/GenBank/DDBJ databases">
        <title>Deep-cultivation of Planctomycetes and their phenomic and genomic characterization uncovers novel biology.</title>
        <authorList>
            <person name="Wiegand S."/>
            <person name="Jogler M."/>
            <person name="Boedeker C."/>
            <person name="Pinto D."/>
            <person name="Vollmers J."/>
            <person name="Rivas-Marin E."/>
            <person name="Kohn T."/>
            <person name="Peeters S.H."/>
            <person name="Heuer A."/>
            <person name="Rast P."/>
            <person name="Oberbeckmann S."/>
            <person name="Bunk B."/>
            <person name="Jeske O."/>
            <person name="Meyerdierks A."/>
            <person name="Storesund J.E."/>
            <person name="Kallscheuer N."/>
            <person name="Luecker S."/>
            <person name="Lage O.M."/>
            <person name="Pohl T."/>
            <person name="Merkel B.J."/>
            <person name="Hornburger P."/>
            <person name="Mueller R.-W."/>
            <person name="Bruemmer F."/>
            <person name="Labrenz M."/>
            <person name="Spormann A.M."/>
            <person name="Op Den Camp H."/>
            <person name="Overmann J."/>
            <person name="Amann R."/>
            <person name="Jetten M.S.M."/>
            <person name="Mascher T."/>
            <person name="Medema M.H."/>
            <person name="Devos D.P."/>
            <person name="Kaster A.-K."/>
            <person name="Ovreas L."/>
            <person name="Rohde M."/>
            <person name="Galperin M.Y."/>
            <person name="Jogler C."/>
        </authorList>
    </citation>
    <scope>NUCLEOTIDE SEQUENCE [LARGE SCALE GENOMIC DNA]</scope>
    <source>
        <strain evidence="2 3">Poly51</strain>
    </source>
</reference>
<protein>
    <submittedName>
        <fullName evidence="2">Putative peptide zinc metalloprotease protein YydH</fullName>
    </submittedName>
</protein>
<feature type="transmembrane region" description="Helical" evidence="1">
    <location>
        <begin position="111"/>
        <end position="135"/>
    </location>
</feature>
<keyword evidence="3" id="KW-1185">Reference proteome</keyword>
<dbReference type="InterPro" id="IPR001193">
    <property type="entry name" value="MBTPS2"/>
</dbReference>
<dbReference type="PANTHER" id="PTHR13325:SF3">
    <property type="entry name" value="MEMBRANE-BOUND TRANSCRIPTION FACTOR SITE-2 PROTEASE"/>
    <property type="match status" value="1"/>
</dbReference>
<keyword evidence="1" id="KW-0472">Membrane</keyword>
<feature type="transmembrane region" description="Helical" evidence="1">
    <location>
        <begin position="319"/>
        <end position="341"/>
    </location>
</feature>
<dbReference type="RefSeq" id="WP_146462464.1">
    <property type="nucleotide sequence ID" value="NZ_SJPW01000012.1"/>
</dbReference>
<feature type="transmembrane region" description="Helical" evidence="1">
    <location>
        <begin position="353"/>
        <end position="370"/>
    </location>
</feature>
<organism evidence="2 3">
    <name type="scientific">Rubripirellula tenax</name>
    <dbReference type="NCBI Taxonomy" id="2528015"/>
    <lineage>
        <taxon>Bacteria</taxon>
        <taxon>Pseudomonadati</taxon>
        <taxon>Planctomycetota</taxon>
        <taxon>Planctomycetia</taxon>
        <taxon>Pirellulales</taxon>
        <taxon>Pirellulaceae</taxon>
        <taxon>Rubripirellula</taxon>
    </lineage>
</organism>
<dbReference type="OrthoDB" id="9759690at2"/>
<dbReference type="GO" id="GO:0031293">
    <property type="term" value="P:membrane protein intracellular domain proteolysis"/>
    <property type="evidence" value="ECO:0007669"/>
    <property type="project" value="TreeGrafter"/>
</dbReference>
<evidence type="ECO:0000256" key="1">
    <source>
        <dbReference type="SAM" id="Phobius"/>
    </source>
</evidence>
<dbReference type="EMBL" id="SJPW01000012">
    <property type="protein sequence ID" value="TWU44533.1"/>
    <property type="molecule type" value="Genomic_DNA"/>
</dbReference>
<gene>
    <name evidence="2" type="primary">yydH_2</name>
    <name evidence="2" type="ORF">Poly51_61000</name>
</gene>
<keyword evidence="2" id="KW-0378">Hydrolase</keyword>
<dbReference type="GO" id="GO:0004222">
    <property type="term" value="F:metalloendopeptidase activity"/>
    <property type="evidence" value="ECO:0007669"/>
    <property type="project" value="InterPro"/>
</dbReference>
<evidence type="ECO:0000313" key="3">
    <source>
        <dbReference type="Proteomes" id="UP000318288"/>
    </source>
</evidence>
<dbReference type="Gene3D" id="2.40.30.170">
    <property type="match status" value="1"/>
</dbReference>
<proteinExistence type="predicted"/>
<dbReference type="PANTHER" id="PTHR13325">
    <property type="entry name" value="PROTEASE M50 MEMBRANE-BOUND TRANSCRIPTION FACTOR SITE 2 PROTEASE"/>
    <property type="match status" value="1"/>
</dbReference>
<dbReference type="GO" id="GO:0016020">
    <property type="term" value="C:membrane"/>
    <property type="evidence" value="ECO:0007669"/>
    <property type="project" value="InterPro"/>
</dbReference>
<name>A0A5C6E4F4_9BACT</name>
<evidence type="ECO:0000313" key="2">
    <source>
        <dbReference type="EMBL" id="TWU44533.1"/>
    </source>
</evidence>
<accession>A0A5C6E4F4</accession>
<dbReference type="GO" id="GO:0005737">
    <property type="term" value="C:cytoplasm"/>
    <property type="evidence" value="ECO:0007669"/>
    <property type="project" value="TreeGrafter"/>
</dbReference>
<keyword evidence="2" id="KW-0482">Metalloprotease</keyword>
<dbReference type="Proteomes" id="UP000318288">
    <property type="component" value="Unassembled WGS sequence"/>
</dbReference>
<feature type="transmembrane region" description="Helical" evidence="1">
    <location>
        <begin position="147"/>
        <end position="167"/>
    </location>
</feature>